<keyword evidence="3" id="KW-1185">Reference proteome</keyword>
<protein>
    <submittedName>
        <fullName evidence="1">Uncharacterized protein</fullName>
    </submittedName>
</protein>
<proteinExistence type="predicted"/>
<dbReference type="EMBL" id="FN645454">
    <property type="protein sequence ID" value="CBI76810.1"/>
    <property type="molecule type" value="Genomic_DNA"/>
</dbReference>
<dbReference type="KEGG" id="bcd:BARCL_1156"/>
<evidence type="ECO:0000313" key="3">
    <source>
        <dbReference type="Proteomes" id="UP000009101"/>
    </source>
</evidence>
<name>E6YIX2_BARC7</name>
<dbReference type="AlphaFoldDB" id="E6YIX2"/>
<dbReference type="HOGENOM" id="CLU_1977217_0_0_5"/>
<dbReference type="eggNOG" id="ENOG503146M">
    <property type="taxonomic scope" value="Bacteria"/>
</dbReference>
<accession>E6YIX2</accession>
<evidence type="ECO:0000313" key="2">
    <source>
        <dbReference type="EMBL" id="CBI76828.1"/>
    </source>
</evidence>
<gene>
    <name evidence="1" type="ordered locus">BARCL_1134</name>
    <name evidence="2" type="ordered locus">BARCL_1156</name>
</gene>
<evidence type="ECO:0000313" key="1">
    <source>
        <dbReference type="EMBL" id="CBI76810.1"/>
    </source>
</evidence>
<dbReference type="EMBL" id="FN645454">
    <property type="protein sequence ID" value="CBI76828.1"/>
    <property type="molecule type" value="Genomic_DNA"/>
</dbReference>
<organism evidence="1 3">
    <name type="scientific">Bartonella clarridgeiae (strain CCUG 45776 / CIP 104772 / 73)</name>
    <dbReference type="NCBI Taxonomy" id="696125"/>
    <lineage>
        <taxon>Bacteria</taxon>
        <taxon>Pseudomonadati</taxon>
        <taxon>Pseudomonadota</taxon>
        <taxon>Alphaproteobacteria</taxon>
        <taxon>Hyphomicrobiales</taxon>
        <taxon>Bartonellaceae</taxon>
        <taxon>Bartonella</taxon>
    </lineage>
</organism>
<reference evidence="1 3" key="2">
    <citation type="journal article" date="2011" name="PLoS Genet.">
        <title>Parallel evolution of a type IV secretion system in radiating lineages of the host-restricted bacterial pathogen Bartonella.</title>
        <authorList>
            <person name="Engel P."/>
            <person name="Salzburger W."/>
            <person name="Liesch M."/>
            <person name="Chang C.C."/>
            <person name="Maruyama S."/>
            <person name="Lanz C."/>
            <person name="Calteau A."/>
            <person name="Lajus A."/>
            <person name="Medigue C."/>
            <person name="Schuster S.C."/>
            <person name="Dehio C."/>
        </authorList>
    </citation>
    <scope>NUCLEOTIDE SEQUENCE [LARGE SCALE GENOMIC DNA]</scope>
    <source>
        <strain evidence="1">73</strain>
        <strain evidence="3">CIP 104772 / 73</strain>
    </source>
</reference>
<sequence length="126" mass="14576">MSALDLHVLSLPPAFVLSQDQTLKLKNLIGLSWSKISIYKSQKNNQLNVNEKMKNINRVTIMVTLESTRTYLHTNLTLLLDPVLTSSLEKRAAIFLIFKALKNFKQRLCRPHFSFFFLLLSKNQQL</sequence>
<reference evidence="3" key="1">
    <citation type="submission" date="2009-11" db="EMBL/GenBank/DDBJ databases">
        <title>Genome sequencing of Bartonella species and comparative genomics.</title>
        <authorList>
            <person name="Engel P."/>
            <person name="Salzburger W."/>
            <person name="Marius L."/>
            <person name="Chao-Chin C."/>
            <person name="Soichi M."/>
            <person name="Christa L."/>
            <person name="Alexandra C."/>
            <person name="Aurelie L."/>
            <person name="Claudine M."/>
            <person name="Stephan S.C."/>
            <person name="Christoph D."/>
        </authorList>
    </citation>
    <scope>NUCLEOTIDE SEQUENCE [LARGE SCALE GENOMIC DNA]</scope>
    <source>
        <strain evidence="3">CIP 104772 / 73</strain>
    </source>
</reference>
<dbReference type="KEGG" id="bcd:BARCL_1134"/>
<dbReference type="Proteomes" id="UP000009101">
    <property type="component" value="Chromosome"/>
</dbReference>